<reference evidence="2" key="1">
    <citation type="journal article" date="2018" name="Nat. Plants">
        <title>Whole-genome landscape of Medicago truncatula symbiotic genes.</title>
        <authorList>
            <person name="Pecrix Y."/>
            <person name="Gamas P."/>
            <person name="Carrere S."/>
        </authorList>
    </citation>
    <scope>NUCLEOTIDE SEQUENCE</scope>
    <source>
        <tissue evidence="2">Leaves</tissue>
    </source>
</reference>
<protein>
    <submittedName>
        <fullName evidence="2">Putative F-box domain-containing protein</fullName>
    </submittedName>
</protein>
<dbReference type="NCBIfam" id="TIGR01640">
    <property type="entry name" value="F_box_assoc_1"/>
    <property type="match status" value="1"/>
</dbReference>
<dbReference type="PANTHER" id="PTHR31672:SF13">
    <property type="entry name" value="F-BOX PROTEIN CPR30-LIKE"/>
    <property type="match status" value="1"/>
</dbReference>
<dbReference type="Pfam" id="PF07734">
    <property type="entry name" value="FBA_1"/>
    <property type="match status" value="1"/>
</dbReference>
<dbReference type="PANTHER" id="PTHR31672">
    <property type="entry name" value="BNACNNG10540D PROTEIN"/>
    <property type="match status" value="1"/>
</dbReference>
<gene>
    <name evidence="2" type="ORF">MtrunA17_Chr6g0487451</name>
</gene>
<name>A0A396HKG8_MEDTR</name>
<dbReference type="EMBL" id="PSQE01000006">
    <property type="protein sequence ID" value="RHN53073.1"/>
    <property type="molecule type" value="Genomic_DNA"/>
</dbReference>
<comment type="caution">
    <text evidence="2">The sequence shown here is derived from an EMBL/GenBank/DDBJ whole genome shotgun (WGS) entry which is preliminary data.</text>
</comment>
<dbReference type="InterPro" id="IPR006527">
    <property type="entry name" value="F-box-assoc_dom_typ1"/>
</dbReference>
<proteinExistence type="predicted"/>
<dbReference type="InterPro" id="IPR050796">
    <property type="entry name" value="SCF_F-box_component"/>
</dbReference>
<dbReference type="SUPFAM" id="SSF81383">
    <property type="entry name" value="F-box domain"/>
    <property type="match status" value="1"/>
</dbReference>
<dbReference type="AlphaFoldDB" id="A0A396HKG8"/>
<evidence type="ECO:0000313" key="2">
    <source>
        <dbReference type="EMBL" id="RHN53073.1"/>
    </source>
</evidence>
<evidence type="ECO:0000259" key="1">
    <source>
        <dbReference type="Pfam" id="PF07734"/>
    </source>
</evidence>
<sequence length="401" mass="46419">MEKNNSVVAATNEKVSTAYISDDIAFSILSKLPLKSFKRFECLRKSWSTLCKNHHFMDMFRCNFLSNSHCEGASLLLFDNENCNEVLYCVSGERFKNKIKLDFSNAFKKYLYFDIFSSINGTICLHQNEQNNYRKIVLWNPTTKIIKLLPCSKVESENFSDIYVPSRLHGFGYNHVTNDYNVIQLIKVCIKEKPSYDYSGDVKEFVSYRTVPKWEIYSLRSNSWRELDVDMPSSVDCTEGTQIYMDGVCHWLCEKHKDNPIGPCLVSFYLSNEVSFTTAIPPDVDDCFDVKAKWKNLVVLNGYIALISYRKETSTFRVSILGQLGFKESWIKLFMVGPLPYVERPIGVGTKGEIFFIRKDKEVAWFDLSTQMIDVLGYTTEGFHSLCRMINYKESIVPFEE</sequence>
<organism evidence="2">
    <name type="scientific">Medicago truncatula</name>
    <name type="common">Barrel medic</name>
    <name type="synonym">Medicago tribuloides</name>
    <dbReference type="NCBI Taxonomy" id="3880"/>
    <lineage>
        <taxon>Eukaryota</taxon>
        <taxon>Viridiplantae</taxon>
        <taxon>Streptophyta</taxon>
        <taxon>Embryophyta</taxon>
        <taxon>Tracheophyta</taxon>
        <taxon>Spermatophyta</taxon>
        <taxon>Magnoliopsida</taxon>
        <taxon>eudicotyledons</taxon>
        <taxon>Gunneridae</taxon>
        <taxon>Pentapetalae</taxon>
        <taxon>rosids</taxon>
        <taxon>fabids</taxon>
        <taxon>Fabales</taxon>
        <taxon>Fabaceae</taxon>
        <taxon>Papilionoideae</taxon>
        <taxon>50 kb inversion clade</taxon>
        <taxon>NPAAA clade</taxon>
        <taxon>Hologalegina</taxon>
        <taxon>IRL clade</taxon>
        <taxon>Trifolieae</taxon>
        <taxon>Medicago</taxon>
    </lineage>
</organism>
<dbReference type="Gramene" id="rna37824">
    <property type="protein sequence ID" value="RHN53073.1"/>
    <property type="gene ID" value="gene37824"/>
</dbReference>
<dbReference type="InterPro" id="IPR036047">
    <property type="entry name" value="F-box-like_dom_sf"/>
</dbReference>
<dbReference type="Proteomes" id="UP000265566">
    <property type="component" value="Chromosome 6"/>
</dbReference>
<feature type="domain" description="F-box associated beta-propeller type 1" evidence="1">
    <location>
        <begin position="133"/>
        <end position="369"/>
    </location>
</feature>
<dbReference type="InterPro" id="IPR017451">
    <property type="entry name" value="F-box-assoc_interact_dom"/>
</dbReference>
<accession>A0A396HKG8</accession>